<gene>
    <name evidence="1" type="primary">UTP20_3</name>
    <name evidence="1" type="ORF">FBU59_005790</name>
</gene>
<organism evidence="1 2">
    <name type="scientific">Linderina macrospora</name>
    <dbReference type="NCBI Taxonomy" id="4868"/>
    <lineage>
        <taxon>Eukaryota</taxon>
        <taxon>Fungi</taxon>
        <taxon>Fungi incertae sedis</taxon>
        <taxon>Zoopagomycota</taxon>
        <taxon>Kickxellomycotina</taxon>
        <taxon>Kickxellomycetes</taxon>
        <taxon>Kickxellales</taxon>
        <taxon>Kickxellaceae</taxon>
        <taxon>Linderina</taxon>
    </lineage>
</organism>
<sequence length="454" mass="50988">MIRQLATRGLTGLFTLQTPDFDFGPYIQCIYDVVVNPRLGLLSVENTQNPSALLLLFRSWTLTPKYLPYLTAYNPQTFGMLISILVAPKVQTPVVNLILDILQTYLDYSPEQAEKVFRLTPVQAEACGEIAKQTIQDHVSQILAHMKVCFAGVFSEAAAQGQAAKTSSILLRQIHLLSRVAEYTTQQTADAKVLLDLLLPMLKRPNGAVSERTKADVLAIMLRFVPIVLNQADDTISADERLALFSTYVDTVSVGLSRLRLPAARSLMCEILSVLAKIDMEESANSQLIVAAEIVQEINAFAPHRVEEPDFDRRLAAYAKLNDKIWDKPDQLSARAWVPVLHNLVFFAQDHEDMSIRSNASYGLLRFVSRVKLANSSEDAEETRLVNRSVVSIILPSIKHAFTSKHDVVRNEFLVILRTAVREVGQFFDQLRDLLVLDNADEEANFYYNIMHIQ</sequence>
<protein>
    <submittedName>
        <fullName evidence="1">U3 snoRNP protein</fullName>
    </submittedName>
</protein>
<reference evidence="1" key="1">
    <citation type="submission" date="2022-07" db="EMBL/GenBank/DDBJ databases">
        <title>Phylogenomic reconstructions and comparative analyses of Kickxellomycotina fungi.</title>
        <authorList>
            <person name="Reynolds N.K."/>
            <person name="Stajich J.E."/>
            <person name="Barry K."/>
            <person name="Grigoriev I.V."/>
            <person name="Crous P."/>
            <person name="Smith M.E."/>
        </authorList>
    </citation>
    <scope>NUCLEOTIDE SEQUENCE</scope>
    <source>
        <strain evidence="1">NRRL 5244</strain>
    </source>
</reference>
<dbReference type="Proteomes" id="UP001150603">
    <property type="component" value="Unassembled WGS sequence"/>
</dbReference>
<name>A0ACC1J1J9_9FUNG</name>
<proteinExistence type="predicted"/>
<evidence type="ECO:0000313" key="1">
    <source>
        <dbReference type="EMBL" id="KAJ1934156.1"/>
    </source>
</evidence>
<comment type="caution">
    <text evidence="1">The sequence shown here is derived from an EMBL/GenBank/DDBJ whole genome shotgun (WGS) entry which is preliminary data.</text>
</comment>
<evidence type="ECO:0000313" key="2">
    <source>
        <dbReference type="Proteomes" id="UP001150603"/>
    </source>
</evidence>
<accession>A0ACC1J1J9</accession>
<keyword evidence="2" id="KW-1185">Reference proteome</keyword>
<dbReference type="EMBL" id="JANBPW010004763">
    <property type="protein sequence ID" value="KAJ1934156.1"/>
    <property type="molecule type" value="Genomic_DNA"/>
</dbReference>
<feature type="non-terminal residue" evidence="1">
    <location>
        <position position="454"/>
    </location>
</feature>